<keyword evidence="5" id="KW-1185">Reference proteome</keyword>
<gene>
    <name evidence="4" type="ORF">GCM10011613_23950</name>
</gene>
<keyword evidence="1" id="KW-0285">Flavoprotein</keyword>
<dbReference type="PANTHER" id="PTHR43278">
    <property type="entry name" value="NAD(P)H-DEPENDENT FMN-CONTAINING OXIDOREDUCTASE YWQN-RELATED"/>
    <property type="match status" value="1"/>
</dbReference>
<sequence length="168" mass="19189">MATTAIIYGGTRKQGNTINLINAAAQKLSADIFDVSDYKISFYDHEHKNRDDDFLPLIKKLLQYDCWIFASPIYWYTMSAQLKVFVDRISDLMDIEKDVGRQMRGLGAALIATGVEESCPICYEDVFINSFNYLDMNYLGCLYMDTSKGMDLELLESNLNLFVESLRA</sequence>
<evidence type="ECO:0000256" key="2">
    <source>
        <dbReference type="ARBA" id="ARBA00022643"/>
    </source>
</evidence>
<dbReference type="Pfam" id="PF03358">
    <property type="entry name" value="FMN_red"/>
    <property type="match status" value="1"/>
</dbReference>
<dbReference type="PANTHER" id="PTHR43278:SF4">
    <property type="entry name" value="NAD(P)H-DEPENDENT FMN-CONTAINING OXIDOREDUCTASE YWQN-RELATED"/>
    <property type="match status" value="1"/>
</dbReference>
<evidence type="ECO:0000313" key="4">
    <source>
        <dbReference type="EMBL" id="GGY78495.1"/>
    </source>
</evidence>
<proteinExistence type="predicted"/>
<keyword evidence="2" id="KW-0288">FMN</keyword>
<dbReference type="SUPFAM" id="SSF52218">
    <property type="entry name" value="Flavoproteins"/>
    <property type="match status" value="1"/>
</dbReference>
<evidence type="ECO:0000313" key="5">
    <source>
        <dbReference type="Proteomes" id="UP000619761"/>
    </source>
</evidence>
<dbReference type="RefSeq" id="WP_189418919.1">
    <property type="nucleotide sequence ID" value="NZ_BMYZ01000002.1"/>
</dbReference>
<dbReference type="Proteomes" id="UP000619761">
    <property type="component" value="Unassembled WGS sequence"/>
</dbReference>
<dbReference type="Gene3D" id="3.40.50.360">
    <property type="match status" value="1"/>
</dbReference>
<accession>A0ABQ3B3T8</accession>
<reference evidence="5" key="1">
    <citation type="journal article" date="2019" name="Int. J. Syst. Evol. Microbiol.">
        <title>The Global Catalogue of Microorganisms (GCM) 10K type strain sequencing project: providing services to taxonomists for standard genome sequencing and annotation.</title>
        <authorList>
            <consortium name="The Broad Institute Genomics Platform"/>
            <consortium name="The Broad Institute Genome Sequencing Center for Infectious Disease"/>
            <person name="Wu L."/>
            <person name="Ma J."/>
        </authorList>
    </citation>
    <scope>NUCLEOTIDE SEQUENCE [LARGE SCALE GENOMIC DNA]</scope>
    <source>
        <strain evidence="5">KCTC 32239</strain>
    </source>
</reference>
<dbReference type="InterPro" id="IPR051796">
    <property type="entry name" value="ISF_SsuE-like"/>
</dbReference>
<dbReference type="EMBL" id="BMYZ01000002">
    <property type="protein sequence ID" value="GGY78495.1"/>
    <property type="molecule type" value="Genomic_DNA"/>
</dbReference>
<feature type="domain" description="NADPH-dependent FMN reductase-like" evidence="3">
    <location>
        <begin position="5"/>
        <end position="141"/>
    </location>
</feature>
<organism evidence="4 5">
    <name type="scientific">Cellvibrio zantedeschiae</name>
    <dbReference type="NCBI Taxonomy" id="1237077"/>
    <lineage>
        <taxon>Bacteria</taxon>
        <taxon>Pseudomonadati</taxon>
        <taxon>Pseudomonadota</taxon>
        <taxon>Gammaproteobacteria</taxon>
        <taxon>Cellvibrionales</taxon>
        <taxon>Cellvibrionaceae</taxon>
        <taxon>Cellvibrio</taxon>
    </lineage>
</organism>
<name>A0ABQ3B3T8_9GAMM</name>
<evidence type="ECO:0000259" key="3">
    <source>
        <dbReference type="Pfam" id="PF03358"/>
    </source>
</evidence>
<dbReference type="InterPro" id="IPR029039">
    <property type="entry name" value="Flavoprotein-like_sf"/>
</dbReference>
<protein>
    <recommendedName>
        <fullName evidence="3">NADPH-dependent FMN reductase-like domain-containing protein</fullName>
    </recommendedName>
</protein>
<comment type="caution">
    <text evidence="4">The sequence shown here is derived from an EMBL/GenBank/DDBJ whole genome shotgun (WGS) entry which is preliminary data.</text>
</comment>
<evidence type="ECO:0000256" key="1">
    <source>
        <dbReference type="ARBA" id="ARBA00022630"/>
    </source>
</evidence>
<dbReference type="InterPro" id="IPR005025">
    <property type="entry name" value="FMN_Rdtase-like_dom"/>
</dbReference>